<dbReference type="Pfam" id="PF01261">
    <property type="entry name" value="AP_endonuc_2"/>
    <property type="match status" value="1"/>
</dbReference>
<sequence length="166" mass="18225">MRYDVAYDRAQEFLGALAPIAEAAGVNLAIENVWNKFLLSPLEMRRIIDDVGSDRIGVYFDIGNIMLYGYPEHWIDILGGRIHRIHLKDFDRSIGGLRGFVDIGHGDVDWEAVGAALNRAAYRGPLTAEVFPSESERADLPAYVKKVGSQVVGVLARIERGAVAGA</sequence>
<dbReference type="InterPro" id="IPR050312">
    <property type="entry name" value="IolE/XylAMocC-like"/>
</dbReference>
<dbReference type="AlphaFoldDB" id="A0A6J4UU76"/>
<evidence type="ECO:0000259" key="1">
    <source>
        <dbReference type="Pfam" id="PF01261"/>
    </source>
</evidence>
<dbReference type="SUPFAM" id="SSF51658">
    <property type="entry name" value="Xylose isomerase-like"/>
    <property type="match status" value="1"/>
</dbReference>
<gene>
    <name evidence="2" type="ORF">AVDCRST_MAG18-1007</name>
</gene>
<proteinExistence type="predicted"/>
<protein>
    <recommendedName>
        <fullName evidence="1">Xylose isomerase-like TIM barrel domain-containing protein</fullName>
    </recommendedName>
</protein>
<name>A0A6J4UU76_9BACT</name>
<dbReference type="InterPro" id="IPR013022">
    <property type="entry name" value="Xyl_isomerase-like_TIM-brl"/>
</dbReference>
<evidence type="ECO:0000313" key="2">
    <source>
        <dbReference type="EMBL" id="CAA9560053.1"/>
    </source>
</evidence>
<reference evidence="2" key="1">
    <citation type="submission" date="2020-02" db="EMBL/GenBank/DDBJ databases">
        <authorList>
            <person name="Meier V. D."/>
        </authorList>
    </citation>
    <scope>NUCLEOTIDE SEQUENCE</scope>
    <source>
        <strain evidence="2">AVDCRST_MAG18</strain>
    </source>
</reference>
<organism evidence="2">
    <name type="scientific">uncultured Thermomicrobiales bacterium</name>
    <dbReference type="NCBI Taxonomy" id="1645740"/>
    <lineage>
        <taxon>Bacteria</taxon>
        <taxon>Pseudomonadati</taxon>
        <taxon>Thermomicrobiota</taxon>
        <taxon>Thermomicrobia</taxon>
        <taxon>Thermomicrobiales</taxon>
        <taxon>environmental samples</taxon>
    </lineage>
</organism>
<feature type="domain" description="Xylose isomerase-like TIM barrel" evidence="1">
    <location>
        <begin position="3"/>
        <end position="139"/>
    </location>
</feature>
<dbReference type="Gene3D" id="3.20.20.150">
    <property type="entry name" value="Divalent-metal-dependent TIM barrel enzymes"/>
    <property type="match status" value="1"/>
</dbReference>
<dbReference type="PANTHER" id="PTHR12110:SF41">
    <property type="entry name" value="INOSOSE DEHYDRATASE"/>
    <property type="match status" value="1"/>
</dbReference>
<accession>A0A6J4UU76</accession>
<dbReference type="PANTHER" id="PTHR12110">
    <property type="entry name" value="HYDROXYPYRUVATE ISOMERASE"/>
    <property type="match status" value="1"/>
</dbReference>
<dbReference type="EMBL" id="CADCWN010000069">
    <property type="protein sequence ID" value="CAA9560053.1"/>
    <property type="molecule type" value="Genomic_DNA"/>
</dbReference>
<dbReference type="InterPro" id="IPR036237">
    <property type="entry name" value="Xyl_isomerase-like_sf"/>
</dbReference>